<comment type="subcellular location">
    <subcellularLocation>
        <location evidence="1">Membrane</location>
        <topology evidence="1">Multi-pass membrane protein</topology>
    </subcellularLocation>
</comment>
<dbReference type="InterPro" id="IPR005828">
    <property type="entry name" value="MFS_sugar_transport-like"/>
</dbReference>
<keyword evidence="4 5" id="KW-0472">Membrane</keyword>
<dbReference type="PANTHER" id="PTHR48022">
    <property type="entry name" value="PLASTIDIC GLUCOSE TRANSPORTER 4"/>
    <property type="match status" value="1"/>
</dbReference>
<feature type="transmembrane region" description="Helical" evidence="5">
    <location>
        <begin position="88"/>
        <end position="105"/>
    </location>
</feature>
<keyword evidence="3 5" id="KW-1133">Transmembrane helix</keyword>
<gene>
    <name evidence="6" type="ORF">A1O5_10866</name>
</gene>
<accession>W9WLN5</accession>
<evidence type="ECO:0000256" key="1">
    <source>
        <dbReference type="ARBA" id="ARBA00004141"/>
    </source>
</evidence>
<dbReference type="SUPFAM" id="SSF103473">
    <property type="entry name" value="MFS general substrate transporter"/>
    <property type="match status" value="1"/>
</dbReference>
<keyword evidence="7" id="KW-1185">Reference proteome</keyword>
<protein>
    <recommendedName>
        <fullName evidence="8">Major facilitator superfamily (MFS) profile domain-containing protein</fullName>
    </recommendedName>
</protein>
<evidence type="ECO:0000313" key="6">
    <source>
        <dbReference type="EMBL" id="EXJ65890.1"/>
    </source>
</evidence>
<reference evidence="6 7" key="1">
    <citation type="submission" date="2013-03" db="EMBL/GenBank/DDBJ databases">
        <title>The Genome Sequence of Cladophialophora psammophila CBS 110553.</title>
        <authorList>
            <consortium name="The Broad Institute Genomics Platform"/>
            <person name="Cuomo C."/>
            <person name="de Hoog S."/>
            <person name="Gorbushina A."/>
            <person name="Walker B."/>
            <person name="Young S.K."/>
            <person name="Zeng Q."/>
            <person name="Gargeya S."/>
            <person name="Fitzgerald M."/>
            <person name="Haas B."/>
            <person name="Abouelleil A."/>
            <person name="Allen A.W."/>
            <person name="Alvarado L."/>
            <person name="Arachchi H.M."/>
            <person name="Berlin A.M."/>
            <person name="Chapman S.B."/>
            <person name="Gainer-Dewar J."/>
            <person name="Goldberg J."/>
            <person name="Griggs A."/>
            <person name="Gujja S."/>
            <person name="Hansen M."/>
            <person name="Howarth C."/>
            <person name="Imamovic A."/>
            <person name="Ireland A."/>
            <person name="Larimer J."/>
            <person name="McCowan C."/>
            <person name="Murphy C."/>
            <person name="Pearson M."/>
            <person name="Poon T.W."/>
            <person name="Priest M."/>
            <person name="Roberts A."/>
            <person name="Saif S."/>
            <person name="Shea T."/>
            <person name="Sisk P."/>
            <person name="Sykes S."/>
            <person name="Wortman J."/>
            <person name="Nusbaum C."/>
            <person name="Birren B."/>
        </authorList>
    </citation>
    <scope>NUCLEOTIDE SEQUENCE [LARGE SCALE GENOMIC DNA]</scope>
    <source>
        <strain evidence="6 7">CBS 110553</strain>
    </source>
</reference>
<dbReference type="Gene3D" id="1.20.1250.20">
    <property type="entry name" value="MFS general substrate transporter like domains"/>
    <property type="match status" value="2"/>
</dbReference>
<feature type="transmembrane region" description="Helical" evidence="5">
    <location>
        <begin position="9"/>
        <end position="32"/>
    </location>
</feature>
<dbReference type="AlphaFoldDB" id="W9WLN5"/>
<evidence type="ECO:0008006" key="8">
    <source>
        <dbReference type="Google" id="ProtNLM"/>
    </source>
</evidence>
<evidence type="ECO:0000256" key="3">
    <source>
        <dbReference type="ARBA" id="ARBA00022989"/>
    </source>
</evidence>
<comment type="caution">
    <text evidence="6">The sequence shown here is derived from an EMBL/GenBank/DDBJ whole genome shotgun (WGS) entry which is preliminary data.</text>
</comment>
<dbReference type="InterPro" id="IPR050360">
    <property type="entry name" value="MFS_Sugar_Transporters"/>
</dbReference>
<dbReference type="GO" id="GO:0005351">
    <property type="term" value="F:carbohydrate:proton symporter activity"/>
    <property type="evidence" value="ECO:0007669"/>
    <property type="project" value="TreeGrafter"/>
</dbReference>
<dbReference type="GeneID" id="19195557"/>
<evidence type="ECO:0000256" key="2">
    <source>
        <dbReference type="ARBA" id="ARBA00022692"/>
    </source>
</evidence>
<evidence type="ECO:0000256" key="5">
    <source>
        <dbReference type="SAM" id="Phobius"/>
    </source>
</evidence>
<dbReference type="PANTHER" id="PTHR48022:SF14">
    <property type="entry name" value="MAJOR FACILITATOR SUPERFAMILY (MFS) PROFILE DOMAIN-CONTAINING PROTEIN-RELATED"/>
    <property type="match status" value="1"/>
</dbReference>
<organism evidence="6 7">
    <name type="scientific">Cladophialophora psammophila CBS 110553</name>
    <dbReference type="NCBI Taxonomy" id="1182543"/>
    <lineage>
        <taxon>Eukaryota</taxon>
        <taxon>Fungi</taxon>
        <taxon>Dikarya</taxon>
        <taxon>Ascomycota</taxon>
        <taxon>Pezizomycotina</taxon>
        <taxon>Eurotiomycetes</taxon>
        <taxon>Chaetothyriomycetidae</taxon>
        <taxon>Chaetothyriales</taxon>
        <taxon>Herpotrichiellaceae</taxon>
        <taxon>Cladophialophora</taxon>
    </lineage>
</organism>
<name>W9WLN5_9EURO</name>
<dbReference type="HOGENOM" id="CLU_001265_29_0_1"/>
<evidence type="ECO:0000313" key="7">
    <source>
        <dbReference type="Proteomes" id="UP000019471"/>
    </source>
</evidence>
<evidence type="ECO:0000256" key="4">
    <source>
        <dbReference type="ARBA" id="ARBA00023136"/>
    </source>
</evidence>
<dbReference type="EMBL" id="AMGX01000022">
    <property type="protein sequence ID" value="EXJ65890.1"/>
    <property type="molecule type" value="Genomic_DNA"/>
</dbReference>
<dbReference type="OrthoDB" id="8120565at2759"/>
<sequence>MDRFGRRPLLLLGSVIMTISHIINAVLVGLYFDSWNDHKDKGWMVVAFLFLFLRGKGVAWSTCSNWLNNFIIGLITPPLIQNTRRFGAYTFFAVFCTLNWIWTWFCVPETKGRSLEDMDRVFGDRAAVADKVRRKEILKELKQNDGRMKQEEAKTV</sequence>
<proteinExistence type="predicted"/>
<dbReference type="RefSeq" id="XP_007749630.1">
    <property type="nucleotide sequence ID" value="XM_007751440.1"/>
</dbReference>
<dbReference type="Proteomes" id="UP000019471">
    <property type="component" value="Unassembled WGS sequence"/>
</dbReference>
<dbReference type="GO" id="GO:0016020">
    <property type="term" value="C:membrane"/>
    <property type="evidence" value="ECO:0007669"/>
    <property type="project" value="UniProtKB-SubCell"/>
</dbReference>
<dbReference type="STRING" id="1182543.W9WLN5"/>
<dbReference type="eggNOG" id="KOG0569">
    <property type="taxonomic scope" value="Eukaryota"/>
</dbReference>
<dbReference type="InterPro" id="IPR036259">
    <property type="entry name" value="MFS_trans_sf"/>
</dbReference>
<keyword evidence="2 5" id="KW-0812">Transmembrane</keyword>
<dbReference type="Pfam" id="PF00083">
    <property type="entry name" value="Sugar_tr"/>
    <property type="match status" value="2"/>
</dbReference>